<dbReference type="Pfam" id="PF00440">
    <property type="entry name" value="TetR_N"/>
    <property type="match status" value="1"/>
</dbReference>
<proteinExistence type="predicted"/>
<dbReference type="InterPro" id="IPR023772">
    <property type="entry name" value="DNA-bd_HTH_TetR-type_CS"/>
</dbReference>
<evidence type="ECO:0000256" key="1">
    <source>
        <dbReference type="ARBA" id="ARBA00022491"/>
    </source>
</evidence>
<dbReference type="PROSITE" id="PS50977">
    <property type="entry name" value="HTH_TETR_2"/>
    <property type="match status" value="1"/>
</dbReference>
<dbReference type="Pfam" id="PF13977">
    <property type="entry name" value="TetR_C_6"/>
    <property type="match status" value="1"/>
</dbReference>
<dbReference type="PANTHER" id="PTHR30055:SF229">
    <property type="entry name" value="HTH-TYPE TRANSCRIPTIONAL REPRESSOR RV1474C"/>
    <property type="match status" value="1"/>
</dbReference>
<dbReference type="RefSeq" id="WP_166934562.1">
    <property type="nucleotide sequence ID" value="NZ_BAAADD010000005.1"/>
</dbReference>
<dbReference type="Gene3D" id="1.10.357.10">
    <property type="entry name" value="Tetracycline Repressor, domain 2"/>
    <property type="match status" value="1"/>
</dbReference>
<dbReference type="InterPro" id="IPR009057">
    <property type="entry name" value="Homeodomain-like_sf"/>
</dbReference>
<dbReference type="InterPro" id="IPR001647">
    <property type="entry name" value="HTH_TetR"/>
</dbReference>
<accession>A0ABN1ETG7</accession>
<dbReference type="PROSITE" id="PS01081">
    <property type="entry name" value="HTH_TETR_1"/>
    <property type="match status" value="1"/>
</dbReference>
<evidence type="ECO:0000313" key="8">
    <source>
        <dbReference type="Proteomes" id="UP001499951"/>
    </source>
</evidence>
<keyword evidence="2" id="KW-0805">Transcription regulation</keyword>
<dbReference type="SUPFAM" id="SSF48498">
    <property type="entry name" value="Tetracyclin repressor-like, C-terminal domain"/>
    <property type="match status" value="1"/>
</dbReference>
<reference evidence="7 8" key="1">
    <citation type="journal article" date="2019" name="Int. J. Syst. Evol. Microbiol.">
        <title>The Global Catalogue of Microorganisms (GCM) 10K type strain sequencing project: providing services to taxonomists for standard genome sequencing and annotation.</title>
        <authorList>
            <consortium name="The Broad Institute Genomics Platform"/>
            <consortium name="The Broad Institute Genome Sequencing Center for Infectious Disease"/>
            <person name="Wu L."/>
            <person name="Ma J."/>
        </authorList>
    </citation>
    <scope>NUCLEOTIDE SEQUENCE [LARGE SCALE GENOMIC DNA]</scope>
    <source>
        <strain evidence="7 8">JCM 15089</strain>
    </source>
</reference>
<dbReference type="InterPro" id="IPR036271">
    <property type="entry name" value="Tet_transcr_reg_TetR-rel_C_sf"/>
</dbReference>
<organism evidence="7 8">
    <name type="scientific">Rhizomicrobium electricum</name>
    <dbReference type="NCBI Taxonomy" id="480070"/>
    <lineage>
        <taxon>Bacteria</taxon>
        <taxon>Pseudomonadati</taxon>
        <taxon>Pseudomonadota</taxon>
        <taxon>Alphaproteobacteria</taxon>
        <taxon>Micropepsales</taxon>
        <taxon>Micropepsaceae</taxon>
        <taxon>Rhizomicrobium</taxon>
    </lineage>
</organism>
<keyword evidence="1" id="KW-0678">Repressor</keyword>
<sequence>MSPKRDVKKHLGRPRDDEARAVRRQQILDGARACFVQKGFHASSIAMIAEEAGVSVANIYQYFETKDDLIVALVEAEVENDLAIVRLIGEASSLREGLDAAMVRLIGMAKMHTVVQLRLEVLAESFRNPAVATVVQQGEERTIAQLAQILRAAQANGEIRTEIKPAQSAAVILALSDGLLSRLPISPRPIRELAHEAVQVLFSHLGMKPV</sequence>
<dbReference type="InterPro" id="IPR050109">
    <property type="entry name" value="HTH-type_TetR-like_transc_reg"/>
</dbReference>
<feature type="domain" description="HTH tetR-type" evidence="6">
    <location>
        <begin position="21"/>
        <end position="81"/>
    </location>
</feature>
<keyword evidence="4" id="KW-0804">Transcription</keyword>
<feature type="DNA-binding region" description="H-T-H motif" evidence="5">
    <location>
        <begin position="44"/>
        <end position="63"/>
    </location>
</feature>
<dbReference type="Proteomes" id="UP001499951">
    <property type="component" value="Unassembled WGS sequence"/>
</dbReference>
<dbReference type="SUPFAM" id="SSF46689">
    <property type="entry name" value="Homeodomain-like"/>
    <property type="match status" value="1"/>
</dbReference>
<evidence type="ECO:0000256" key="3">
    <source>
        <dbReference type="ARBA" id="ARBA00023125"/>
    </source>
</evidence>
<name>A0ABN1ETG7_9PROT</name>
<protein>
    <submittedName>
        <fullName evidence="7">TetR/AcrR family transcriptional regulator</fullName>
    </submittedName>
</protein>
<evidence type="ECO:0000256" key="5">
    <source>
        <dbReference type="PROSITE-ProRule" id="PRU00335"/>
    </source>
</evidence>
<keyword evidence="8" id="KW-1185">Reference proteome</keyword>
<evidence type="ECO:0000256" key="2">
    <source>
        <dbReference type="ARBA" id="ARBA00023015"/>
    </source>
</evidence>
<dbReference type="PANTHER" id="PTHR30055">
    <property type="entry name" value="HTH-TYPE TRANSCRIPTIONAL REGULATOR RUTR"/>
    <property type="match status" value="1"/>
</dbReference>
<evidence type="ECO:0000313" key="7">
    <source>
        <dbReference type="EMBL" id="GAA0573216.1"/>
    </source>
</evidence>
<dbReference type="EMBL" id="BAAADD010000005">
    <property type="protein sequence ID" value="GAA0573216.1"/>
    <property type="molecule type" value="Genomic_DNA"/>
</dbReference>
<evidence type="ECO:0000259" key="6">
    <source>
        <dbReference type="PROSITE" id="PS50977"/>
    </source>
</evidence>
<dbReference type="InterPro" id="IPR039538">
    <property type="entry name" value="BetI_C"/>
</dbReference>
<dbReference type="PRINTS" id="PR00455">
    <property type="entry name" value="HTHTETR"/>
</dbReference>
<gene>
    <name evidence="7" type="ORF">GCM10008942_22400</name>
</gene>
<evidence type="ECO:0000256" key="4">
    <source>
        <dbReference type="ARBA" id="ARBA00023163"/>
    </source>
</evidence>
<comment type="caution">
    <text evidence="7">The sequence shown here is derived from an EMBL/GenBank/DDBJ whole genome shotgun (WGS) entry which is preliminary data.</text>
</comment>
<keyword evidence="3 5" id="KW-0238">DNA-binding</keyword>